<protein>
    <submittedName>
        <fullName evidence="2">Uncharacterized protein</fullName>
    </submittedName>
</protein>
<dbReference type="RefSeq" id="WP_307350092.1">
    <property type="nucleotide sequence ID" value="NZ_JAUSVS010000005.1"/>
</dbReference>
<dbReference type="EMBL" id="JAUSVS010000005">
    <property type="protein sequence ID" value="MDQ0465020.1"/>
    <property type="molecule type" value="Genomic_DNA"/>
</dbReference>
<keyword evidence="1" id="KW-0812">Transmembrane</keyword>
<reference evidence="2 3" key="1">
    <citation type="submission" date="2023-07" db="EMBL/GenBank/DDBJ databases">
        <title>Genomic Encyclopedia of Type Strains, Phase IV (KMG-IV): sequencing the most valuable type-strain genomes for metagenomic binning, comparative biology and taxonomic classification.</title>
        <authorList>
            <person name="Goeker M."/>
        </authorList>
    </citation>
    <scope>NUCLEOTIDE SEQUENCE [LARGE SCALE GENOMIC DNA]</scope>
    <source>
        <strain evidence="2 3">DSM 18695</strain>
    </source>
</reference>
<keyword evidence="3" id="KW-1185">Reference proteome</keyword>
<keyword evidence="1" id="KW-1133">Transmembrane helix</keyword>
<gene>
    <name evidence="2" type="ORF">QO010_002804</name>
</gene>
<feature type="transmembrane region" description="Helical" evidence="1">
    <location>
        <begin position="186"/>
        <end position="207"/>
    </location>
</feature>
<feature type="transmembrane region" description="Helical" evidence="1">
    <location>
        <begin position="228"/>
        <end position="251"/>
    </location>
</feature>
<evidence type="ECO:0000256" key="1">
    <source>
        <dbReference type="SAM" id="Phobius"/>
    </source>
</evidence>
<evidence type="ECO:0000313" key="3">
    <source>
        <dbReference type="Proteomes" id="UP001228905"/>
    </source>
</evidence>
<proteinExistence type="predicted"/>
<keyword evidence="1" id="KW-0472">Membrane</keyword>
<accession>A0ABU0ISN8</accession>
<evidence type="ECO:0000313" key="2">
    <source>
        <dbReference type="EMBL" id="MDQ0465020.1"/>
    </source>
</evidence>
<comment type="caution">
    <text evidence="2">The sequence shown here is derived from an EMBL/GenBank/DDBJ whole genome shotgun (WGS) entry which is preliminary data.</text>
</comment>
<feature type="transmembrane region" description="Helical" evidence="1">
    <location>
        <begin position="145"/>
        <end position="166"/>
    </location>
</feature>
<dbReference type="Proteomes" id="UP001228905">
    <property type="component" value="Unassembled WGS sequence"/>
</dbReference>
<organism evidence="2 3">
    <name type="scientific">Caulobacter ginsengisoli</name>
    <dbReference type="NCBI Taxonomy" id="400775"/>
    <lineage>
        <taxon>Bacteria</taxon>
        <taxon>Pseudomonadati</taxon>
        <taxon>Pseudomonadota</taxon>
        <taxon>Alphaproteobacteria</taxon>
        <taxon>Caulobacterales</taxon>
        <taxon>Caulobacteraceae</taxon>
        <taxon>Caulobacter</taxon>
    </lineage>
</organism>
<sequence length="328" mass="33350">MKERCAEARMLAADSDLVMAAESGAVSAEILKVIRAGFESPRPGEQIAAAVELRAETARTFGAERLAPLVAHLKERLTALEGPAAAALGEAGGGEAGGGEAGGGEDAGGDKAALLGQALSLLERLKLSYGFISERDAIVDRIRRGCLLILGGMFLALTAVAGIWALLGRGSVSADGLLLVNSLLNYFMLMAVAAAGAVVSIMQRTGVQGSLGAGGRDPVAQISALRQGISGVLVAGLVGPTLAVLLVPLFASGAFKVEAITPDFVDGCTAGGGPMANFKLIDHCLSLKSGFDAARLVVWAFLAGFAERLVPDVLDRVVGAARGRSESA</sequence>
<name>A0ABU0ISN8_9CAUL</name>